<dbReference type="AlphaFoldDB" id="A0A840YYQ1"/>
<accession>A0A840YYQ1</accession>
<gene>
    <name evidence="1" type="ORF">FHR23_001696</name>
</gene>
<dbReference type="InterPro" id="IPR019660">
    <property type="entry name" value="Put_sensory_transdc_reg_YbjN"/>
</dbReference>
<dbReference type="Proteomes" id="UP000554342">
    <property type="component" value="Unassembled WGS sequence"/>
</dbReference>
<dbReference type="CDD" id="cd17511">
    <property type="entry name" value="YbjN_AmyR-like"/>
    <property type="match status" value="1"/>
</dbReference>
<protein>
    <recommendedName>
        <fullName evidence="3">YbjN domain-containing protein</fullName>
    </recommendedName>
</protein>
<keyword evidence="2" id="KW-1185">Reference proteome</keyword>
<proteinExistence type="predicted"/>
<name>A0A840YYQ1_9SPHN</name>
<evidence type="ECO:0000313" key="1">
    <source>
        <dbReference type="EMBL" id="MBB5718773.1"/>
    </source>
</evidence>
<comment type="caution">
    <text evidence="1">The sequence shown here is derived from an EMBL/GenBank/DDBJ whole genome shotgun (WGS) entry which is preliminary data.</text>
</comment>
<sequence length="160" mass="17831">MAKPSSSWARVAGRNITADPIVIANIVRGEGYKVQAGKQQDGAPFLQSDMQGLPFTIFMNNCIAGKACRTIQFYAGFSVSTPRSLELINRWNQTKRFAKAYIDDQDDPRLEMDLNLADGGIARDNFIADFQLWVRLLAQFRDHIGWNSESDGHSGSDNSD</sequence>
<evidence type="ECO:0000313" key="2">
    <source>
        <dbReference type="Proteomes" id="UP000554342"/>
    </source>
</evidence>
<dbReference type="EMBL" id="JACIJI010000002">
    <property type="protein sequence ID" value="MBB5718773.1"/>
    <property type="molecule type" value="Genomic_DNA"/>
</dbReference>
<organism evidence="1 2">
    <name type="scientific">Stakelama sediminis</name>
    <dbReference type="NCBI Taxonomy" id="463200"/>
    <lineage>
        <taxon>Bacteria</taxon>
        <taxon>Pseudomonadati</taxon>
        <taxon>Pseudomonadota</taxon>
        <taxon>Alphaproteobacteria</taxon>
        <taxon>Sphingomonadales</taxon>
        <taxon>Sphingomonadaceae</taxon>
        <taxon>Stakelama</taxon>
    </lineage>
</organism>
<reference evidence="1 2" key="1">
    <citation type="submission" date="2020-08" db="EMBL/GenBank/DDBJ databases">
        <title>Genomic Encyclopedia of Type Strains, Phase IV (KMG-IV): sequencing the most valuable type-strain genomes for metagenomic binning, comparative biology and taxonomic classification.</title>
        <authorList>
            <person name="Goeker M."/>
        </authorList>
    </citation>
    <scope>NUCLEOTIDE SEQUENCE [LARGE SCALE GENOMIC DNA]</scope>
    <source>
        <strain evidence="1 2">DSM 27203</strain>
    </source>
</reference>
<evidence type="ECO:0008006" key="3">
    <source>
        <dbReference type="Google" id="ProtNLM"/>
    </source>
</evidence>
<dbReference type="Pfam" id="PF10722">
    <property type="entry name" value="YbjN"/>
    <property type="match status" value="1"/>
</dbReference>